<protein>
    <submittedName>
        <fullName evidence="5">Ankyrin</fullName>
    </submittedName>
</protein>
<evidence type="ECO:0000313" key="5">
    <source>
        <dbReference type="EMBL" id="KAF2679461.1"/>
    </source>
</evidence>
<dbReference type="Gene3D" id="1.25.40.20">
    <property type="entry name" value="Ankyrin repeat-containing domain"/>
    <property type="match status" value="1"/>
</dbReference>
<dbReference type="Proteomes" id="UP000799291">
    <property type="component" value="Unassembled WGS sequence"/>
</dbReference>
<dbReference type="EMBL" id="MU005603">
    <property type="protein sequence ID" value="KAF2679461.1"/>
    <property type="molecule type" value="Genomic_DNA"/>
</dbReference>
<dbReference type="SMART" id="SM00248">
    <property type="entry name" value="ANK"/>
    <property type="match status" value="3"/>
</dbReference>
<evidence type="ECO:0000313" key="6">
    <source>
        <dbReference type="Proteomes" id="UP000799291"/>
    </source>
</evidence>
<keyword evidence="1" id="KW-0677">Repeat</keyword>
<dbReference type="AlphaFoldDB" id="A0A6G1IND5"/>
<feature type="repeat" description="ANK" evidence="3">
    <location>
        <begin position="351"/>
        <end position="378"/>
    </location>
</feature>
<keyword evidence="6" id="KW-1185">Reference proteome</keyword>
<dbReference type="Pfam" id="PF00023">
    <property type="entry name" value="Ank"/>
    <property type="match status" value="1"/>
</dbReference>
<proteinExistence type="predicted"/>
<dbReference type="PROSITE" id="PS50088">
    <property type="entry name" value="ANK_REPEAT"/>
    <property type="match status" value="1"/>
</dbReference>
<organism evidence="5 6">
    <name type="scientific">Lentithecium fluviatile CBS 122367</name>
    <dbReference type="NCBI Taxonomy" id="1168545"/>
    <lineage>
        <taxon>Eukaryota</taxon>
        <taxon>Fungi</taxon>
        <taxon>Dikarya</taxon>
        <taxon>Ascomycota</taxon>
        <taxon>Pezizomycotina</taxon>
        <taxon>Dothideomycetes</taxon>
        <taxon>Pleosporomycetidae</taxon>
        <taxon>Pleosporales</taxon>
        <taxon>Massarineae</taxon>
        <taxon>Lentitheciaceae</taxon>
        <taxon>Lentithecium</taxon>
    </lineage>
</organism>
<evidence type="ECO:0000256" key="3">
    <source>
        <dbReference type="PROSITE-ProRule" id="PRU00023"/>
    </source>
</evidence>
<evidence type="ECO:0000256" key="1">
    <source>
        <dbReference type="ARBA" id="ARBA00022737"/>
    </source>
</evidence>
<gene>
    <name evidence="5" type="ORF">K458DRAFT_490558</name>
</gene>
<name>A0A6G1IND5_9PLEO</name>
<evidence type="ECO:0000256" key="2">
    <source>
        <dbReference type="ARBA" id="ARBA00023043"/>
    </source>
</evidence>
<accession>A0A6G1IND5</accession>
<dbReference type="InterPro" id="IPR002110">
    <property type="entry name" value="Ankyrin_rpt"/>
</dbReference>
<evidence type="ECO:0000256" key="4">
    <source>
        <dbReference type="SAM" id="MobiDB-lite"/>
    </source>
</evidence>
<dbReference type="OrthoDB" id="4772757at2759"/>
<dbReference type="SUPFAM" id="SSF48403">
    <property type="entry name" value="Ankyrin repeat"/>
    <property type="match status" value="1"/>
</dbReference>
<dbReference type="InterPro" id="IPR036770">
    <property type="entry name" value="Ankyrin_rpt-contain_sf"/>
</dbReference>
<sequence>MELLDLPLELFRAILAQTMLVRGVKRALRLRLVNKFFAEETSFIMSQLRILDDYPSPVSSRMAASYLFQRLLSRRTSQSPRLDCIRQVASRLSLDDVDSTASYPIYLRALSSLMAHGHESSLQHWFQDDYPESQREQFYQRYLVSAAAYMGKCAIVQELSENRDLLQSSSQWFGPLRNNYAAAAMGGDFAIISHLLRIAVGEFGMDRVVARPIIEYICEFGHTRAMEQLLASKWCSDWKTEGCSSFLSLIRQTAKTPSVATFRVIERFVETTSYPEWPVDDLAVLLSAAVERGWEEMAAHLIDKGAPIDGFYYRGGYLSKRTPLWRTCKSGPKEVVKLLLQKNALVTAEEIGLAAKRGQLGMVKMLIEHGAKVDVKSDAADRPILSALQLEHQEMFHLLVKNGVRLPIKEREAAIRRAKEEGLESMVTLLEEYELDLVEKHELAFLAEQEAEGKKERENEGDGHAQRPKRVTKCGPTRCRICAPDNCLVPKSKRPSSARNGLYQDTPLNRGRVQGM</sequence>
<feature type="region of interest" description="Disordered" evidence="4">
    <location>
        <begin position="450"/>
        <end position="516"/>
    </location>
</feature>
<dbReference type="PANTHER" id="PTHR24198">
    <property type="entry name" value="ANKYRIN REPEAT AND PROTEIN KINASE DOMAIN-CONTAINING PROTEIN"/>
    <property type="match status" value="1"/>
</dbReference>
<dbReference type="PANTHER" id="PTHR24198:SF165">
    <property type="entry name" value="ANKYRIN REPEAT-CONTAINING PROTEIN-RELATED"/>
    <property type="match status" value="1"/>
</dbReference>
<feature type="compositionally biased region" description="Basic and acidic residues" evidence="4">
    <location>
        <begin position="451"/>
        <end position="465"/>
    </location>
</feature>
<keyword evidence="2 3" id="KW-0040">ANK repeat</keyword>
<reference evidence="5" key="1">
    <citation type="journal article" date="2020" name="Stud. Mycol.">
        <title>101 Dothideomycetes genomes: a test case for predicting lifestyles and emergence of pathogens.</title>
        <authorList>
            <person name="Haridas S."/>
            <person name="Albert R."/>
            <person name="Binder M."/>
            <person name="Bloem J."/>
            <person name="Labutti K."/>
            <person name="Salamov A."/>
            <person name="Andreopoulos B."/>
            <person name="Baker S."/>
            <person name="Barry K."/>
            <person name="Bills G."/>
            <person name="Bluhm B."/>
            <person name="Cannon C."/>
            <person name="Castanera R."/>
            <person name="Culley D."/>
            <person name="Daum C."/>
            <person name="Ezra D."/>
            <person name="Gonzalez J."/>
            <person name="Henrissat B."/>
            <person name="Kuo A."/>
            <person name="Liang C."/>
            <person name="Lipzen A."/>
            <person name="Lutzoni F."/>
            <person name="Magnuson J."/>
            <person name="Mondo S."/>
            <person name="Nolan M."/>
            <person name="Ohm R."/>
            <person name="Pangilinan J."/>
            <person name="Park H.-J."/>
            <person name="Ramirez L."/>
            <person name="Alfaro M."/>
            <person name="Sun H."/>
            <person name="Tritt A."/>
            <person name="Yoshinaga Y."/>
            <person name="Zwiers L.-H."/>
            <person name="Turgeon B."/>
            <person name="Goodwin S."/>
            <person name="Spatafora J."/>
            <person name="Crous P."/>
            <person name="Grigoriev I."/>
        </authorList>
    </citation>
    <scope>NUCLEOTIDE SEQUENCE</scope>
    <source>
        <strain evidence="5">CBS 122367</strain>
    </source>
</reference>